<evidence type="ECO:0000256" key="1">
    <source>
        <dbReference type="SAM" id="MobiDB-lite"/>
    </source>
</evidence>
<name>A0ABV5LPW9_9ACTN</name>
<keyword evidence="3" id="KW-1185">Reference proteome</keyword>
<dbReference type="EMBL" id="JBHMDM010000002">
    <property type="protein sequence ID" value="MFB9376140.1"/>
    <property type="molecule type" value="Genomic_DNA"/>
</dbReference>
<organism evidence="2 3">
    <name type="scientific">Kineococcus gynurae</name>
    <dbReference type="NCBI Taxonomy" id="452979"/>
    <lineage>
        <taxon>Bacteria</taxon>
        <taxon>Bacillati</taxon>
        <taxon>Actinomycetota</taxon>
        <taxon>Actinomycetes</taxon>
        <taxon>Kineosporiales</taxon>
        <taxon>Kineosporiaceae</taxon>
        <taxon>Kineococcus</taxon>
    </lineage>
</organism>
<dbReference type="RefSeq" id="WP_380134648.1">
    <property type="nucleotide sequence ID" value="NZ_JBHLUI010000002.1"/>
</dbReference>
<evidence type="ECO:0000313" key="2">
    <source>
        <dbReference type="EMBL" id="MFB9376140.1"/>
    </source>
</evidence>
<feature type="region of interest" description="Disordered" evidence="1">
    <location>
        <begin position="42"/>
        <end position="76"/>
    </location>
</feature>
<gene>
    <name evidence="2" type="ORF">ACFFVI_04075</name>
</gene>
<comment type="caution">
    <text evidence="2">The sequence shown here is derived from an EMBL/GenBank/DDBJ whole genome shotgun (WGS) entry which is preliminary data.</text>
</comment>
<proteinExistence type="predicted"/>
<sequence length="115" mass="12520">MPARHRTWPRRVTRLALPVVLVALGVAAFRLHEVHDETGEWRLQASESPPRVRFEDRDYRRGEPVAGPPAGTREVGRVLGDTPVLARPAAAGATATVIWLPADGRWVGYGLVGGP</sequence>
<dbReference type="Proteomes" id="UP001589748">
    <property type="component" value="Unassembled WGS sequence"/>
</dbReference>
<feature type="compositionally biased region" description="Basic and acidic residues" evidence="1">
    <location>
        <begin position="50"/>
        <end position="63"/>
    </location>
</feature>
<protein>
    <submittedName>
        <fullName evidence="2">Uncharacterized protein</fullName>
    </submittedName>
</protein>
<accession>A0ABV5LPW9</accession>
<reference evidence="2 3" key="1">
    <citation type="submission" date="2024-09" db="EMBL/GenBank/DDBJ databases">
        <authorList>
            <person name="Sun Q."/>
            <person name="Mori K."/>
        </authorList>
    </citation>
    <scope>NUCLEOTIDE SEQUENCE [LARGE SCALE GENOMIC DNA]</scope>
    <source>
        <strain evidence="2 3">TISTR 1856</strain>
    </source>
</reference>
<evidence type="ECO:0000313" key="3">
    <source>
        <dbReference type="Proteomes" id="UP001589748"/>
    </source>
</evidence>